<evidence type="ECO:0000256" key="1">
    <source>
        <dbReference type="ARBA" id="ARBA00009034"/>
    </source>
</evidence>
<dbReference type="OMA" id="PYCDPFG"/>
<dbReference type="InterPro" id="IPR036438">
    <property type="entry name" value="Insulin-like_sf"/>
</dbReference>
<dbReference type="Gene3D" id="1.10.100.10">
    <property type="entry name" value="Insulin-like"/>
    <property type="match status" value="1"/>
</dbReference>
<accession>A0A0N5CPP3</accession>
<proteinExistence type="inferred from homology"/>
<dbReference type="WBParaSite" id="TCLT_0000219201-mRNA-1">
    <property type="protein sequence ID" value="TCLT_0000219201-mRNA-1"/>
    <property type="gene ID" value="TCLT_0000219201"/>
</dbReference>
<name>A0A0N5CPP3_THECL</name>
<keyword evidence="2" id="KW-0732">Signal</keyword>
<evidence type="ECO:0000313" key="6">
    <source>
        <dbReference type="WBParaSite" id="TCLT_0000219201-mRNA-1"/>
    </source>
</evidence>
<evidence type="ECO:0000256" key="3">
    <source>
        <dbReference type="SAM" id="Phobius"/>
    </source>
</evidence>
<keyword evidence="3" id="KW-1133">Transmembrane helix</keyword>
<evidence type="ECO:0000313" key="5">
    <source>
        <dbReference type="Proteomes" id="UP000276776"/>
    </source>
</evidence>
<comment type="similarity">
    <text evidence="1">Belongs to the insulin family.</text>
</comment>
<dbReference type="EMBL" id="UYYF01000396">
    <property type="protein sequence ID" value="VDM98007.1"/>
    <property type="molecule type" value="Genomic_DNA"/>
</dbReference>
<protein>
    <submittedName>
        <fullName evidence="6">IlGF domain-containing protein</fullName>
    </submittedName>
</protein>
<dbReference type="SUPFAM" id="SSF56994">
    <property type="entry name" value="Insulin-like"/>
    <property type="match status" value="1"/>
</dbReference>
<organism evidence="6">
    <name type="scientific">Thelazia callipaeda</name>
    <name type="common">Oriental eyeworm</name>
    <name type="synonym">Parasitic nematode</name>
    <dbReference type="NCBI Taxonomy" id="103827"/>
    <lineage>
        <taxon>Eukaryota</taxon>
        <taxon>Metazoa</taxon>
        <taxon>Ecdysozoa</taxon>
        <taxon>Nematoda</taxon>
        <taxon>Chromadorea</taxon>
        <taxon>Rhabditida</taxon>
        <taxon>Spirurina</taxon>
        <taxon>Spiruromorpha</taxon>
        <taxon>Thelazioidea</taxon>
        <taxon>Thelaziidae</taxon>
        <taxon>Thelazia</taxon>
    </lineage>
</organism>
<evidence type="ECO:0000313" key="4">
    <source>
        <dbReference type="EMBL" id="VDM98007.1"/>
    </source>
</evidence>
<evidence type="ECO:0000256" key="2">
    <source>
        <dbReference type="ARBA" id="ARBA00022729"/>
    </source>
</evidence>
<dbReference type="PROSITE" id="PS00262">
    <property type="entry name" value="INSULIN"/>
    <property type="match status" value="1"/>
</dbReference>
<reference evidence="6" key="1">
    <citation type="submission" date="2017-02" db="UniProtKB">
        <authorList>
            <consortium name="WormBaseParasite"/>
        </authorList>
    </citation>
    <scope>IDENTIFICATION</scope>
</reference>
<dbReference type="OrthoDB" id="5834437at2759"/>
<feature type="transmembrane region" description="Helical" evidence="3">
    <location>
        <begin position="6"/>
        <end position="24"/>
    </location>
</feature>
<gene>
    <name evidence="4" type="ORF">TCLT_LOCUS2193</name>
</gene>
<keyword evidence="5" id="KW-1185">Reference proteome</keyword>
<dbReference type="Proteomes" id="UP000276776">
    <property type="component" value="Unassembled WGS sequence"/>
</dbReference>
<keyword evidence="3" id="KW-0472">Membrane</keyword>
<keyword evidence="3" id="KW-0812">Transmembrane</keyword>
<sequence length="111" mass="12645">MKDKHFGVLFIYYLTLLIICHLILQGGCSEGNDGIMQLCPSGGESFNTAWQLACGIKKKRSLPIRVGKQRLKRELLYRPLTMTEMMDYCCKFGCTIRDLLPYCDPFGGWNA</sequence>
<reference evidence="4 5" key="2">
    <citation type="submission" date="2018-11" db="EMBL/GenBank/DDBJ databases">
        <authorList>
            <consortium name="Pathogen Informatics"/>
        </authorList>
    </citation>
    <scope>NUCLEOTIDE SEQUENCE [LARGE SCALE GENOMIC DNA]</scope>
</reference>
<dbReference type="AlphaFoldDB" id="A0A0N5CPP3"/>
<dbReference type="InterPro" id="IPR022353">
    <property type="entry name" value="Insulin_CS"/>
</dbReference>